<dbReference type="EMBL" id="JBHTCG010000011">
    <property type="protein sequence ID" value="MFC7384316.1"/>
    <property type="molecule type" value="Genomic_DNA"/>
</dbReference>
<reference evidence="2" key="1">
    <citation type="journal article" date="2019" name="Int. J. Syst. Evol. Microbiol.">
        <title>The Global Catalogue of Microorganisms (GCM) 10K type strain sequencing project: providing services to taxonomists for standard genome sequencing and annotation.</title>
        <authorList>
            <consortium name="The Broad Institute Genomics Platform"/>
            <consortium name="The Broad Institute Genome Sequencing Center for Infectious Disease"/>
            <person name="Wu L."/>
            <person name="Ma J."/>
        </authorList>
    </citation>
    <scope>NUCLEOTIDE SEQUENCE [LARGE SCALE GENOMIC DNA]</scope>
    <source>
        <strain evidence="2">CECT 7649</strain>
    </source>
</reference>
<name>A0ABW2PAX0_9ACTN</name>
<gene>
    <name evidence="1" type="ORF">ACFQSB_19050</name>
</gene>
<dbReference type="Proteomes" id="UP001596496">
    <property type="component" value="Unassembled WGS sequence"/>
</dbReference>
<dbReference type="SUPFAM" id="SSF52833">
    <property type="entry name" value="Thioredoxin-like"/>
    <property type="match status" value="1"/>
</dbReference>
<dbReference type="RefSeq" id="WP_380828043.1">
    <property type="nucleotide sequence ID" value="NZ_JBHTCG010000011.1"/>
</dbReference>
<dbReference type="CDD" id="cd02970">
    <property type="entry name" value="PRX_like2"/>
    <property type="match status" value="1"/>
</dbReference>
<keyword evidence="2" id="KW-1185">Reference proteome</keyword>
<protein>
    <submittedName>
        <fullName evidence="1">Peroxiredoxin-like family protein</fullName>
    </submittedName>
</protein>
<evidence type="ECO:0000313" key="1">
    <source>
        <dbReference type="EMBL" id="MFC7384316.1"/>
    </source>
</evidence>
<dbReference type="Gene3D" id="3.40.30.10">
    <property type="entry name" value="Glutaredoxin"/>
    <property type="match status" value="1"/>
</dbReference>
<dbReference type="InterPro" id="IPR032801">
    <property type="entry name" value="PXL2A/B/C"/>
</dbReference>
<dbReference type="InterPro" id="IPR036249">
    <property type="entry name" value="Thioredoxin-like_sf"/>
</dbReference>
<comment type="caution">
    <text evidence="1">The sequence shown here is derived from an EMBL/GenBank/DDBJ whole genome shotgun (WGS) entry which is preliminary data.</text>
</comment>
<dbReference type="Pfam" id="PF13911">
    <property type="entry name" value="AhpC-TSA_2"/>
    <property type="match status" value="1"/>
</dbReference>
<evidence type="ECO:0000313" key="2">
    <source>
        <dbReference type="Proteomes" id="UP001596496"/>
    </source>
</evidence>
<sequence length="203" mass="21969">MSRPANPRRVTPGMSITGRRLATVTGGPVAVPEAGRLTHLQFRRFAGCPVCNLHLRSVVARHDEILAAGIREVVVFHSSAEDLRPHVADLPFAVVPDPGKRLYAEFGVEAAPRSLLHPRALWAIIQGVLRDLGPVLLRRRPAPSLVPPGGNLGLPADLLIDGEGRVLAVKYGDHAYDQWPVDTLLALARAHSTTPPSSTRQNR</sequence>
<organism evidence="1 2">
    <name type="scientific">Sphaerisporangium rhizosphaerae</name>
    <dbReference type="NCBI Taxonomy" id="2269375"/>
    <lineage>
        <taxon>Bacteria</taxon>
        <taxon>Bacillati</taxon>
        <taxon>Actinomycetota</taxon>
        <taxon>Actinomycetes</taxon>
        <taxon>Streptosporangiales</taxon>
        <taxon>Streptosporangiaceae</taxon>
        <taxon>Sphaerisporangium</taxon>
    </lineage>
</organism>
<proteinExistence type="predicted"/>
<accession>A0ABW2PAX0</accession>